<keyword evidence="2" id="KW-1133">Transmembrane helix</keyword>
<evidence type="ECO:0000256" key="2">
    <source>
        <dbReference type="SAM" id="Phobius"/>
    </source>
</evidence>
<dbReference type="SMART" id="SM00854">
    <property type="entry name" value="PGA_cap"/>
    <property type="match status" value="1"/>
</dbReference>
<protein>
    <submittedName>
        <fullName evidence="4">Poly-gamma-glutamate synthesis protein (Capsule biosynthesis protein)</fullName>
    </submittedName>
</protein>
<dbReference type="InterPro" id="IPR029052">
    <property type="entry name" value="Metallo-depent_PP-like"/>
</dbReference>
<evidence type="ECO:0000313" key="4">
    <source>
        <dbReference type="EMBL" id="MDQ0200018.1"/>
    </source>
</evidence>
<dbReference type="PANTHER" id="PTHR33393:SF12">
    <property type="entry name" value="CAPSULE BIOSYNTHESIS PROTEIN CAPA"/>
    <property type="match status" value="1"/>
</dbReference>
<dbReference type="InterPro" id="IPR052169">
    <property type="entry name" value="CW_Biosynth-Accessory"/>
</dbReference>
<organism evidence="4 5">
    <name type="scientific">Neobacillus ginsengisoli</name>
    <dbReference type="NCBI Taxonomy" id="904295"/>
    <lineage>
        <taxon>Bacteria</taxon>
        <taxon>Bacillati</taxon>
        <taxon>Bacillota</taxon>
        <taxon>Bacilli</taxon>
        <taxon>Bacillales</taxon>
        <taxon>Bacillaceae</taxon>
        <taxon>Neobacillus</taxon>
    </lineage>
</organism>
<dbReference type="Gene3D" id="3.60.21.10">
    <property type="match status" value="1"/>
</dbReference>
<name>A0ABT9XWS7_9BACI</name>
<reference evidence="4 5" key="1">
    <citation type="submission" date="2023-07" db="EMBL/GenBank/DDBJ databases">
        <title>Genomic Encyclopedia of Type Strains, Phase IV (KMG-IV): sequencing the most valuable type-strain genomes for metagenomic binning, comparative biology and taxonomic classification.</title>
        <authorList>
            <person name="Goeker M."/>
        </authorList>
    </citation>
    <scope>NUCLEOTIDE SEQUENCE [LARGE SCALE GENOMIC DNA]</scope>
    <source>
        <strain evidence="4 5">DSM 27594</strain>
    </source>
</reference>
<dbReference type="Pfam" id="PF09587">
    <property type="entry name" value="PGA_cap"/>
    <property type="match status" value="1"/>
</dbReference>
<proteinExistence type="inferred from homology"/>
<dbReference type="SUPFAM" id="SSF56300">
    <property type="entry name" value="Metallo-dependent phosphatases"/>
    <property type="match status" value="1"/>
</dbReference>
<keyword evidence="5" id="KW-1185">Reference proteome</keyword>
<evidence type="ECO:0000256" key="1">
    <source>
        <dbReference type="ARBA" id="ARBA00005662"/>
    </source>
</evidence>
<dbReference type="RefSeq" id="WP_307409469.1">
    <property type="nucleotide sequence ID" value="NZ_JAUSTW010000005.1"/>
</dbReference>
<evidence type="ECO:0000313" key="5">
    <source>
        <dbReference type="Proteomes" id="UP001224122"/>
    </source>
</evidence>
<evidence type="ECO:0000259" key="3">
    <source>
        <dbReference type="SMART" id="SM00854"/>
    </source>
</evidence>
<keyword evidence="2" id="KW-0812">Transmembrane</keyword>
<keyword evidence="2" id="KW-0472">Membrane</keyword>
<gene>
    <name evidence="4" type="ORF">J2S10_003201</name>
</gene>
<feature type="domain" description="Capsule synthesis protein CapA" evidence="3">
    <location>
        <begin position="60"/>
        <end position="305"/>
    </location>
</feature>
<accession>A0ABT9XWS7</accession>
<dbReference type="PANTHER" id="PTHR33393">
    <property type="entry name" value="POLYGLUTAMINE SYNTHESIS ACCESSORY PROTEIN RV0574C-RELATED"/>
    <property type="match status" value="1"/>
</dbReference>
<comment type="similarity">
    <text evidence="1">Belongs to the CapA family.</text>
</comment>
<comment type="caution">
    <text evidence="4">The sequence shown here is derived from an EMBL/GenBank/DDBJ whole genome shotgun (WGS) entry which is preliminary data.</text>
</comment>
<dbReference type="Proteomes" id="UP001224122">
    <property type="component" value="Unassembled WGS sequence"/>
</dbReference>
<dbReference type="EMBL" id="JAUSTW010000005">
    <property type="protein sequence ID" value="MDQ0200018.1"/>
    <property type="molecule type" value="Genomic_DNA"/>
</dbReference>
<sequence>MKKKVIIPSLLIIMVCIALAVSLIIQQQKNKEMLERFHPMRLHVLRLQSDMRLGLTEKITIGAIGDVLIHDVVYQDAFNGKQYNFDPIFENVKSLLEKPDILTANQESILGGIELGLSTYPMFNSPHEVADALVHSGVDIVSTANNHSLDKGEKGIDSEVAYLDKIGLPHVGSFTDDKDRQKLRIIDKNGIKVAFLSNTYGTNGIPIPSGKYFLVNLINRDLMKTEIQRAKKEADVVVMSIHWGVEYQRIPNNDQKDLANFLANEGVDVIFGSHPHVLEPIEWIKTNDGRKTLVVYSLGNFISRQFDDYKDIGGMATIDITKHISEKGDSLSLSNPVFYPTYVSSQNFKNYRVIPLENAGPYGLPTADAKYKEIQDHMFQWLR</sequence>
<dbReference type="InterPro" id="IPR019079">
    <property type="entry name" value="Capsule_synth_CapA"/>
</dbReference>
<dbReference type="CDD" id="cd07381">
    <property type="entry name" value="MPP_CapA"/>
    <property type="match status" value="1"/>
</dbReference>
<feature type="transmembrane region" description="Helical" evidence="2">
    <location>
        <begin position="6"/>
        <end position="25"/>
    </location>
</feature>